<keyword evidence="2" id="KW-1185">Reference proteome</keyword>
<sequence length="58" mass="6542">MAELLDFIESEIEVYKQQKGDQVDTGCYIGAYLHELEQLKPDEEDDTALSSECELVCG</sequence>
<reference evidence="1 2" key="1">
    <citation type="submission" date="2019-05" db="EMBL/GenBank/DDBJ databases">
        <title>Another draft genome of Portunus trituberculatus and its Hox gene families provides insights of decapod evolution.</title>
        <authorList>
            <person name="Jeong J.-H."/>
            <person name="Song I."/>
            <person name="Kim S."/>
            <person name="Choi T."/>
            <person name="Kim D."/>
            <person name="Ryu S."/>
            <person name="Kim W."/>
        </authorList>
    </citation>
    <scope>NUCLEOTIDE SEQUENCE [LARGE SCALE GENOMIC DNA]</scope>
    <source>
        <tissue evidence="1">Muscle</tissue>
    </source>
</reference>
<dbReference type="AlphaFoldDB" id="A0A5B7JNJ8"/>
<dbReference type="Proteomes" id="UP000324222">
    <property type="component" value="Unassembled WGS sequence"/>
</dbReference>
<name>A0A5B7JNJ8_PORTR</name>
<evidence type="ECO:0000313" key="1">
    <source>
        <dbReference type="EMBL" id="MPC93914.1"/>
    </source>
</evidence>
<dbReference type="OrthoDB" id="3934656at2759"/>
<evidence type="ECO:0000313" key="2">
    <source>
        <dbReference type="Proteomes" id="UP000324222"/>
    </source>
</evidence>
<organism evidence="1 2">
    <name type="scientific">Portunus trituberculatus</name>
    <name type="common">Swimming crab</name>
    <name type="synonym">Neptunus trituberculatus</name>
    <dbReference type="NCBI Taxonomy" id="210409"/>
    <lineage>
        <taxon>Eukaryota</taxon>
        <taxon>Metazoa</taxon>
        <taxon>Ecdysozoa</taxon>
        <taxon>Arthropoda</taxon>
        <taxon>Crustacea</taxon>
        <taxon>Multicrustacea</taxon>
        <taxon>Malacostraca</taxon>
        <taxon>Eumalacostraca</taxon>
        <taxon>Eucarida</taxon>
        <taxon>Decapoda</taxon>
        <taxon>Pleocyemata</taxon>
        <taxon>Brachyura</taxon>
        <taxon>Eubrachyura</taxon>
        <taxon>Portunoidea</taxon>
        <taxon>Portunidae</taxon>
        <taxon>Portuninae</taxon>
        <taxon>Portunus</taxon>
    </lineage>
</organism>
<protein>
    <submittedName>
        <fullName evidence="1">Uncharacterized protein</fullName>
    </submittedName>
</protein>
<proteinExistence type="predicted"/>
<accession>A0A5B7JNJ8</accession>
<dbReference type="EMBL" id="VSRR010096580">
    <property type="protein sequence ID" value="MPC93914.1"/>
    <property type="molecule type" value="Genomic_DNA"/>
</dbReference>
<comment type="caution">
    <text evidence="1">The sequence shown here is derived from an EMBL/GenBank/DDBJ whole genome shotgun (WGS) entry which is preliminary data.</text>
</comment>
<gene>
    <name evidence="1" type="ORF">E2C01_089061</name>
</gene>